<proteinExistence type="predicted"/>
<sequence>MKRHLAFVAGAGAVSLFGAAHAVYAQVLPGDIDRSQFRASAHALGMGGSDLLLNDGIDSAAANPAAIGDSGKFSFGLSAEARTDNVKWSDINDVVDNVTKVRDQIDNTTGGISTGQVTAAYDAFDSIYNFAIKAGAQPNGGPATLKAVGAPSLGFSFGKFGVIAYGGVAVNLKLSAGTGTGPGLGLGLIPTGVVRPSAVQIGDKRKVSVDGGLLAMSTVAVPIAVPIAVGVIGVSPKFVRADYGALSYTADASNNLISGTNYNSVSDQKLDVDLGFQSKSFLGVRYAAVVRNLLQPKFNLKRRVGGHDQAGDFNFTNSTEFDLGAMYTKENASYVVEEHNLSGANGANSTFHLGGEYRVGPVFALRAGYDDDRFVAGLGFNLHGTRFDIASSSDPDQRIAASVTGKF</sequence>
<organism evidence="1 2">
    <name type="scientific">Capsulimonas corticalis</name>
    <dbReference type="NCBI Taxonomy" id="2219043"/>
    <lineage>
        <taxon>Bacteria</taxon>
        <taxon>Bacillati</taxon>
        <taxon>Armatimonadota</taxon>
        <taxon>Armatimonadia</taxon>
        <taxon>Capsulimonadales</taxon>
        <taxon>Capsulimonadaceae</taxon>
        <taxon>Capsulimonas</taxon>
    </lineage>
</organism>
<keyword evidence="2" id="KW-1185">Reference proteome</keyword>
<dbReference type="OrthoDB" id="9765571at2"/>
<dbReference type="RefSeq" id="WP_125206394.1">
    <property type="nucleotide sequence ID" value="NZ_AP025739.1"/>
</dbReference>
<accession>A0A402D6F5</accession>
<dbReference type="InterPro" id="IPR032811">
    <property type="entry name" value="Put_conjugal_transfer"/>
</dbReference>
<dbReference type="Pfam" id="PF13729">
    <property type="entry name" value="TraF_2"/>
    <property type="match status" value="1"/>
</dbReference>
<dbReference type="Proteomes" id="UP000287394">
    <property type="component" value="Chromosome"/>
</dbReference>
<dbReference type="EMBL" id="AP025739">
    <property type="protein sequence ID" value="BDI32479.1"/>
    <property type="molecule type" value="Genomic_DNA"/>
</dbReference>
<protein>
    <submittedName>
        <fullName evidence="1">Uncharacterized protein</fullName>
    </submittedName>
</protein>
<dbReference type="KEGG" id="ccot:CCAX7_45300"/>
<reference evidence="1 2" key="1">
    <citation type="journal article" date="2019" name="Int. J. Syst. Evol. Microbiol.">
        <title>Capsulimonas corticalis gen. nov., sp. nov., an aerobic capsulated bacterium, of a novel bacterial order, Capsulimonadales ord. nov., of the class Armatimonadia of the phylum Armatimonadetes.</title>
        <authorList>
            <person name="Li J."/>
            <person name="Kudo C."/>
            <person name="Tonouchi A."/>
        </authorList>
    </citation>
    <scope>NUCLEOTIDE SEQUENCE [LARGE SCALE GENOMIC DNA]</scope>
    <source>
        <strain evidence="1 2">AX-7</strain>
    </source>
</reference>
<evidence type="ECO:0000313" key="2">
    <source>
        <dbReference type="Proteomes" id="UP000287394"/>
    </source>
</evidence>
<name>A0A402D6F5_9BACT</name>
<dbReference type="AlphaFoldDB" id="A0A402D6F5"/>
<evidence type="ECO:0000313" key="1">
    <source>
        <dbReference type="EMBL" id="BDI32479.1"/>
    </source>
</evidence>
<gene>
    <name evidence="1" type="ORF">CCAX7_45300</name>
</gene>